<protein>
    <submittedName>
        <fullName evidence="3">DUF2637 domain-containing protein</fullName>
    </submittedName>
</protein>
<keyword evidence="2" id="KW-0812">Transmembrane</keyword>
<proteinExistence type="predicted"/>
<feature type="transmembrane region" description="Helical" evidence="2">
    <location>
        <begin position="85"/>
        <end position="105"/>
    </location>
</feature>
<keyword evidence="2" id="KW-0472">Membrane</keyword>
<dbReference type="EMBL" id="VCQU01000007">
    <property type="protein sequence ID" value="NMN97444.1"/>
    <property type="molecule type" value="Genomic_DNA"/>
</dbReference>
<evidence type="ECO:0000313" key="3">
    <source>
        <dbReference type="EMBL" id="NMN97444.1"/>
    </source>
</evidence>
<comment type="caution">
    <text evidence="3">The sequence shown here is derived from an EMBL/GenBank/DDBJ whole genome shotgun (WGS) entry which is preliminary data.</text>
</comment>
<evidence type="ECO:0000256" key="2">
    <source>
        <dbReference type="SAM" id="Phobius"/>
    </source>
</evidence>
<keyword evidence="2" id="KW-1133">Transmembrane helix</keyword>
<dbReference type="AlphaFoldDB" id="A0A848KKC8"/>
<evidence type="ECO:0000313" key="4">
    <source>
        <dbReference type="Proteomes" id="UP000535543"/>
    </source>
</evidence>
<feature type="region of interest" description="Disordered" evidence="1">
    <location>
        <begin position="13"/>
        <end position="37"/>
    </location>
</feature>
<dbReference type="RefSeq" id="WP_169590316.1">
    <property type="nucleotide sequence ID" value="NZ_VCQU01000007.1"/>
</dbReference>
<dbReference type="InterPro" id="IPR021235">
    <property type="entry name" value="DUF2637"/>
</dbReference>
<accession>A0A848KKC8</accession>
<organism evidence="3 4">
    <name type="scientific">Antrihabitans stalactiti</name>
    <dbReference type="NCBI Taxonomy" id="2584121"/>
    <lineage>
        <taxon>Bacteria</taxon>
        <taxon>Bacillati</taxon>
        <taxon>Actinomycetota</taxon>
        <taxon>Actinomycetes</taxon>
        <taxon>Mycobacteriales</taxon>
        <taxon>Nocardiaceae</taxon>
        <taxon>Antrihabitans</taxon>
    </lineage>
</organism>
<evidence type="ECO:0000256" key="1">
    <source>
        <dbReference type="SAM" id="MobiDB-lite"/>
    </source>
</evidence>
<sequence>MASENDCGVAVFTLPRKPTPEDRPLTGPDDTAIDRPGTPPPAVLRGALVAAVAITIVIAMASFVLSFSVLWDLATMAGLPHQLSWLWPVVVDGTILQATISVVALAPYEQQRRGRRFFWAVLGVSALVSVASNAVHAVVAATADLPPMLAAAIATAAPISLLAATHGIAVLSKLKVETPAVEVTSTKDVITVVDQVRTVEVELIGEPEEQAPQPVTEQVPSVVDEPGKHHITDDTWDRVAAQLERDQLTTRPVAEVTKILQLRYAHDMSKTQIARELALHHSTVGRVLDAAASVLRPQPAGRTWIWRPGPAAPARTPRRAC</sequence>
<dbReference type="Proteomes" id="UP000535543">
    <property type="component" value="Unassembled WGS sequence"/>
</dbReference>
<dbReference type="Gene3D" id="1.10.10.60">
    <property type="entry name" value="Homeodomain-like"/>
    <property type="match status" value="1"/>
</dbReference>
<gene>
    <name evidence="3" type="ORF">FGL95_20615</name>
</gene>
<dbReference type="Pfam" id="PF10935">
    <property type="entry name" value="DUF2637"/>
    <property type="match status" value="1"/>
</dbReference>
<feature type="transmembrane region" description="Helical" evidence="2">
    <location>
        <begin position="149"/>
        <end position="171"/>
    </location>
</feature>
<reference evidence="3 4" key="2">
    <citation type="submission" date="2020-06" db="EMBL/GenBank/DDBJ databases">
        <title>Antribacter stalactiti gen. nov., sp. nov., a new member of the family Nacardiaceae isolated from a cave.</title>
        <authorList>
            <person name="Kim I.S."/>
        </authorList>
    </citation>
    <scope>NUCLEOTIDE SEQUENCE [LARGE SCALE GENOMIC DNA]</scope>
    <source>
        <strain evidence="3 4">YC2-7</strain>
    </source>
</reference>
<feature type="transmembrane region" description="Helical" evidence="2">
    <location>
        <begin position="117"/>
        <end position="143"/>
    </location>
</feature>
<name>A0A848KKC8_9NOCA</name>
<reference evidence="3 4" key="1">
    <citation type="submission" date="2019-05" db="EMBL/GenBank/DDBJ databases">
        <authorList>
            <person name="Lee S.D."/>
        </authorList>
    </citation>
    <scope>NUCLEOTIDE SEQUENCE [LARGE SCALE GENOMIC DNA]</scope>
    <source>
        <strain evidence="3 4">YC2-7</strain>
    </source>
</reference>
<feature type="transmembrane region" description="Helical" evidence="2">
    <location>
        <begin position="42"/>
        <end position="65"/>
    </location>
</feature>
<keyword evidence="4" id="KW-1185">Reference proteome</keyword>